<evidence type="ECO:0000313" key="3">
    <source>
        <dbReference type="Proteomes" id="UP001500831"/>
    </source>
</evidence>
<feature type="region of interest" description="Disordered" evidence="1">
    <location>
        <begin position="183"/>
        <end position="205"/>
    </location>
</feature>
<dbReference type="EMBL" id="BAAAVI010000017">
    <property type="protein sequence ID" value="GAA2868668.1"/>
    <property type="molecule type" value="Genomic_DNA"/>
</dbReference>
<feature type="compositionally biased region" description="Polar residues" evidence="1">
    <location>
        <begin position="32"/>
        <end position="45"/>
    </location>
</feature>
<dbReference type="Proteomes" id="UP001500831">
    <property type="component" value="Unassembled WGS sequence"/>
</dbReference>
<evidence type="ECO:0000313" key="2">
    <source>
        <dbReference type="EMBL" id="GAA2868668.1"/>
    </source>
</evidence>
<proteinExistence type="predicted"/>
<gene>
    <name evidence="2" type="ORF">GCM10010517_28520</name>
</gene>
<organism evidence="2 3">
    <name type="scientific">Streptosporangium fragile</name>
    <dbReference type="NCBI Taxonomy" id="46186"/>
    <lineage>
        <taxon>Bacteria</taxon>
        <taxon>Bacillati</taxon>
        <taxon>Actinomycetota</taxon>
        <taxon>Actinomycetes</taxon>
        <taxon>Streptosporangiales</taxon>
        <taxon>Streptosporangiaceae</taxon>
        <taxon>Streptosporangium</taxon>
    </lineage>
</organism>
<protein>
    <submittedName>
        <fullName evidence="2">Uncharacterized protein</fullName>
    </submittedName>
</protein>
<name>A0ABP6IFR8_9ACTN</name>
<evidence type="ECO:0000256" key="1">
    <source>
        <dbReference type="SAM" id="MobiDB-lite"/>
    </source>
</evidence>
<feature type="region of interest" description="Disordered" evidence="1">
    <location>
        <begin position="31"/>
        <end position="73"/>
    </location>
</feature>
<accession>A0ABP6IFR8</accession>
<feature type="compositionally biased region" description="Polar residues" evidence="1">
    <location>
        <begin position="52"/>
        <end position="61"/>
    </location>
</feature>
<comment type="caution">
    <text evidence="2">The sequence shown here is derived from an EMBL/GenBank/DDBJ whole genome shotgun (WGS) entry which is preliminary data.</text>
</comment>
<sequence>MVGKVERAGGQGVHVISSDLGVACNHYARCRSANSSSGGAHTRTSAPGARNRTASATTGPTSPRDPYVDNNTRISHPRFRRFWPRPTILRHDPGLVASPPVRYTLGVERSGYSPFPSSSAVDGQALRGPAYHQNRSPLHHTVRPSQTDTAARSWSPLPMTAIPYRARASLGLRAADNAAEYWRGHRVSPPARPHLRRPGGGPADR</sequence>
<feature type="region of interest" description="Disordered" evidence="1">
    <location>
        <begin position="129"/>
        <end position="154"/>
    </location>
</feature>
<feature type="compositionally biased region" description="Polar residues" evidence="1">
    <location>
        <begin position="143"/>
        <end position="152"/>
    </location>
</feature>
<reference evidence="3" key="1">
    <citation type="journal article" date="2019" name="Int. J. Syst. Evol. Microbiol.">
        <title>The Global Catalogue of Microorganisms (GCM) 10K type strain sequencing project: providing services to taxonomists for standard genome sequencing and annotation.</title>
        <authorList>
            <consortium name="The Broad Institute Genomics Platform"/>
            <consortium name="The Broad Institute Genome Sequencing Center for Infectious Disease"/>
            <person name="Wu L."/>
            <person name="Ma J."/>
        </authorList>
    </citation>
    <scope>NUCLEOTIDE SEQUENCE [LARGE SCALE GENOMIC DNA]</scope>
    <source>
        <strain evidence="3">JCM 6242</strain>
    </source>
</reference>
<keyword evidence="3" id="KW-1185">Reference proteome</keyword>